<dbReference type="Gene3D" id="1.10.10.10">
    <property type="entry name" value="Winged helix-like DNA-binding domain superfamily/Winged helix DNA-binding domain"/>
    <property type="match status" value="1"/>
</dbReference>
<dbReference type="InterPro" id="IPR036390">
    <property type="entry name" value="WH_DNA-bd_sf"/>
</dbReference>
<dbReference type="GO" id="GO:0006950">
    <property type="term" value="P:response to stress"/>
    <property type="evidence" value="ECO:0007669"/>
    <property type="project" value="TreeGrafter"/>
</dbReference>
<dbReference type="OrthoDB" id="8588347at2"/>
<accession>A0A1N7QMV5</accession>
<dbReference type="InterPro" id="IPR036388">
    <property type="entry name" value="WH-like_DNA-bd_sf"/>
</dbReference>
<dbReference type="InterPro" id="IPR039422">
    <property type="entry name" value="MarR/SlyA-like"/>
</dbReference>
<evidence type="ECO:0000313" key="2">
    <source>
        <dbReference type="EMBL" id="SIT24245.1"/>
    </source>
</evidence>
<dbReference type="PROSITE" id="PS50995">
    <property type="entry name" value="HTH_MARR_2"/>
    <property type="match status" value="1"/>
</dbReference>
<dbReference type="RefSeq" id="WP_076534344.1">
    <property type="nucleotide sequence ID" value="NZ_BMEH01000015.1"/>
</dbReference>
<gene>
    <name evidence="2" type="ORF">SAMN05421774_11636</name>
</gene>
<reference evidence="2 3" key="1">
    <citation type="submission" date="2017-01" db="EMBL/GenBank/DDBJ databases">
        <authorList>
            <person name="Mah S.A."/>
            <person name="Swanson W.J."/>
            <person name="Moy G.W."/>
            <person name="Vacquier V.D."/>
        </authorList>
    </citation>
    <scope>NUCLEOTIDE SEQUENCE [LARGE SCALE GENOMIC DNA]</scope>
    <source>
        <strain evidence="2 3">DSM 26375</strain>
    </source>
</reference>
<evidence type="ECO:0000259" key="1">
    <source>
        <dbReference type="PROSITE" id="PS50995"/>
    </source>
</evidence>
<dbReference type="STRING" id="1086013.SAMN05421774_11636"/>
<feature type="domain" description="HTH marR-type" evidence="1">
    <location>
        <begin position="27"/>
        <end position="158"/>
    </location>
</feature>
<keyword evidence="3" id="KW-1185">Reference proteome</keyword>
<dbReference type="PANTHER" id="PTHR33164:SF13">
    <property type="entry name" value="4-HYDROXYPHENYLACETATE CATABOLISM PROTEIN"/>
    <property type="match status" value="1"/>
</dbReference>
<name>A0A1N7QMV5_9RHOB</name>
<dbReference type="SUPFAM" id="SSF46785">
    <property type="entry name" value="Winged helix' DNA-binding domain"/>
    <property type="match status" value="1"/>
</dbReference>
<dbReference type="EMBL" id="FTOT01000016">
    <property type="protein sequence ID" value="SIT24245.1"/>
    <property type="molecule type" value="Genomic_DNA"/>
</dbReference>
<sequence>MTDRPGLTGQPADAGPDAPIVALRGFESSLPIALLRARAATANKFKRHTDALGLTQPQWRVVRALAPGVPLDVRTLAERCALLQPSVSRLLKSLEDRGLIQTLPGQDARRRLLTLTDRGRSVFNRAAVISEAVYRDIEAAYGREELERLVAMLTRLREVAEGLPDLPRTMPPLPPLPPDI</sequence>
<proteinExistence type="predicted"/>
<evidence type="ECO:0000313" key="3">
    <source>
        <dbReference type="Proteomes" id="UP000186141"/>
    </source>
</evidence>
<dbReference type="GO" id="GO:0003700">
    <property type="term" value="F:DNA-binding transcription factor activity"/>
    <property type="evidence" value="ECO:0007669"/>
    <property type="project" value="InterPro"/>
</dbReference>
<dbReference type="AlphaFoldDB" id="A0A1N7QMV5"/>
<dbReference type="InterPro" id="IPR000835">
    <property type="entry name" value="HTH_MarR-typ"/>
</dbReference>
<protein>
    <submittedName>
        <fullName evidence="2">Homoprotocatechuate degradation operon regulator, HpaR</fullName>
    </submittedName>
</protein>
<dbReference type="SMART" id="SM00347">
    <property type="entry name" value="HTH_MARR"/>
    <property type="match status" value="1"/>
</dbReference>
<dbReference type="Proteomes" id="UP000186141">
    <property type="component" value="Unassembled WGS sequence"/>
</dbReference>
<dbReference type="Pfam" id="PF12802">
    <property type="entry name" value="MarR_2"/>
    <property type="match status" value="1"/>
</dbReference>
<organism evidence="2 3">
    <name type="scientific">Gemmobacter megaterium</name>
    <dbReference type="NCBI Taxonomy" id="1086013"/>
    <lineage>
        <taxon>Bacteria</taxon>
        <taxon>Pseudomonadati</taxon>
        <taxon>Pseudomonadota</taxon>
        <taxon>Alphaproteobacteria</taxon>
        <taxon>Rhodobacterales</taxon>
        <taxon>Paracoccaceae</taxon>
        <taxon>Gemmobacter</taxon>
    </lineage>
</organism>
<dbReference type="PANTHER" id="PTHR33164">
    <property type="entry name" value="TRANSCRIPTIONAL REGULATOR, MARR FAMILY"/>
    <property type="match status" value="1"/>
</dbReference>